<dbReference type="PANTHER" id="PTHR11601:SF50">
    <property type="entry name" value="CYSTEINE DESULFURASE ISCS 2-RELATED"/>
    <property type="match status" value="1"/>
</dbReference>
<evidence type="ECO:0000256" key="2">
    <source>
        <dbReference type="ARBA" id="ARBA00006490"/>
    </source>
</evidence>
<dbReference type="EMBL" id="NMQW01000017">
    <property type="protein sequence ID" value="OXM86085.1"/>
    <property type="molecule type" value="Genomic_DNA"/>
</dbReference>
<dbReference type="InterPro" id="IPR000192">
    <property type="entry name" value="Aminotrans_V_dom"/>
</dbReference>
<dbReference type="AlphaFoldDB" id="A0A229USI5"/>
<accession>A0A229USI5</accession>
<dbReference type="PROSITE" id="PS00595">
    <property type="entry name" value="AA_TRANSFER_CLASS_5"/>
    <property type="match status" value="1"/>
</dbReference>
<name>A0A229USI5_9BACL</name>
<evidence type="ECO:0000259" key="8">
    <source>
        <dbReference type="Pfam" id="PF00266"/>
    </source>
</evidence>
<dbReference type="Proteomes" id="UP000215509">
    <property type="component" value="Unassembled WGS sequence"/>
</dbReference>
<dbReference type="OrthoDB" id="9808002at2"/>
<evidence type="ECO:0000256" key="4">
    <source>
        <dbReference type="ARBA" id="ARBA00022898"/>
    </source>
</evidence>
<gene>
    <name evidence="9" type="ORF">CF651_12770</name>
</gene>
<comment type="similarity">
    <text evidence="2">Belongs to the class-V pyridoxal-phosphate-dependent aminotransferase family. NifS/IscS subfamily.</text>
</comment>
<keyword evidence="6" id="KW-0411">Iron-sulfur</keyword>
<dbReference type="PIRSF" id="PIRSF005572">
    <property type="entry name" value="NifS"/>
    <property type="match status" value="1"/>
</dbReference>
<dbReference type="Gene3D" id="3.90.1150.10">
    <property type="entry name" value="Aspartate Aminotransferase, domain 1"/>
    <property type="match status" value="1"/>
</dbReference>
<reference evidence="9 10" key="1">
    <citation type="submission" date="2017-07" db="EMBL/GenBank/DDBJ databases">
        <title>Genome sequencing and assembly of Paenibacillus rigui.</title>
        <authorList>
            <person name="Mayilraj S."/>
        </authorList>
    </citation>
    <scope>NUCLEOTIDE SEQUENCE [LARGE SCALE GENOMIC DNA]</scope>
    <source>
        <strain evidence="9 10">JCM 16352</strain>
    </source>
</reference>
<dbReference type="InterPro" id="IPR015421">
    <property type="entry name" value="PyrdxlP-dep_Trfase_major"/>
</dbReference>
<evidence type="ECO:0000256" key="3">
    <source>
        <dbReference type="ARBA" id="ARBA00022723"/>
    </source>
</evidence>
<evidence type="ECO:0000313" key="10">
    <source>
        <dbReference type="Proteomes" id="UP000215509"/>
    </source>
</evidence>
<keyword evidence="3" id="KW-0479">Metal-binding</keyword>
<comment type="cofactor">
    <cofactor evidence="1 7">
        <name>pyridoxal 5'-phosphate</name>
        <dbReference type="ChEBI" id="CHEBI:597326"/>
    </cofactor>
</comment>
<evidence type="ECO:0000256" key="5">
    <source>
        <dbReference type="ARBA" id="ARBA00023004"/>
    </source>
</evidence>
<dbReference type="InterPro" id="IPR015424">
    <property type="entry name" value="PyrdxlP-dep_Trfase"/>
</dbReference>
<dbReference type="GO" id="GO:0051536">
    <property type="term" value="F:iron-sulfur cluster binding"/>
    <property type="evidence" value="ECO:0007669"/>
    <property type="project" value="UniProtKB-KW"/>
</dbReference>
<keyword evidence="5" id="KW-0408">Iron</keyword>
<dbReference type="RefSeq" id="WP_094015235.1">
    <property type="nucleotide sequence ID" value="NZ_NMQW01000017.1"/>
</dbReference>
<dbReference type="GO" id="GO:0031071">
    <property type="term" value="F:cysteine desulfurase activity"/>
    <property type="evidence" value="ECO:0007669"/>
    <property type="project" value="UniProtKB-ARBA"/>
</dbReference>
<keyword evidence="4" id="KW-0663">Pyridoxal phosphate</keyword>
<protein>
    <submittedName>
        <fullName evidence="9">Cysteine desulfurase NifS</fullName>
    </submittedName>
</protein>
<sequence length="390" mass="43714">MYLDYAATTPPYEEVIETMAEVMRSYYGNPSSLHRAGVDAERLISQARMVIAQCLRCKPDEIVFTSGGTESNNMAIQGSVLQYKYRGNHLITSIIEHASVYDVFLQLEKQGFEVTYLPVDETGQVRLEDLRQALREDTILVSIMAVNNEMGRIQPIQEISRLLKALAPRAIFHVDAVQAIGKLEIEPEKLGIDVLSGSAHKLRGPKGTGFLYCRQGLELQPIVWGGGQEGGLRSGTENVPGIVGMAKAMRMACDQRLLFLEHTSRLREYWVRLIEQIPELQLSGSTEESDMAPYILHFSYPGMKSEVMVHALEKHHMYVSARSACSSGAEKPSRVLKAMGYSDARAVSGVRISYSLEQSIEDAQRFGEILKQVVQQLKPTIPLQQRQRRR</sequence>
<dbReference type="NCBIfam" id="NF002806">
    <property type="entry name" value="PRK02948.1"/>
    <property type="match status" value="1"/>
</dbReference>
<dbReference type="InterPro" id="IPR016454">
    <property type="entry name" value="Cysteine_dSase"/>
</dbReference>
<evidence type="ECO:0000256" key="1">
    <source>
        <dbReference type="ARBA" id="ARBA00001933"/>
    </source>
</evidence>
<dbReference type="Pfam" id="PF00266">
    <property type="entry name" value="Aminotran_5"/>
    <property type="match status" value="1"/>
</dbReference>
<evidence type="ECO:0000256" key="7">
    <source>
        <dbReference type="RuleBase" id="RU004504"/>
    </source>
</evidence>
<feature type="domain" description="Aminotransferase class V" evidence="8">
    <location>
        <begin position="1"/>
        <end position="366"/>
    </location>
</feature>
<dbReference type="SUPFAM" id="SSF53383">
    <property type="entry name" value="PLP-dependent transferases"/>
    <property type="match status" value="1"/>
</dbReference>
<dbReference type="FunFam" id="3.40.640.10:FF:000084">
    <property type="entry name" value="IscS-like cysteine desulfurase"/>
    <property type="match status" value="1"/>
</dbReference>
<dbReference type="Gene3D" id="3.40.640.10">
    <property type="entry name" value="Type I PLP-dependent aspartate aminotransferase-like (Major domain)"/>
    <property type="match status" value="1"/>
</dbReference>
<dbReference type="GO" id="GO:0046872">
    <property type="term" value="F:metal ion binding"/>
    <property type="evidence" value="ECO:0007669"/>
    <property type="project" value="UniProtKB-KW"/>
</dbReference>
<organism evidence="9 10">
    <name type="scientific">Paenibacillus rigui</name>
    <dbReference type="NCBI Taxonomy" id="554312"/>
    <lineage>
        <taxon>Bacteria</taxon>
        <taxon>Bacillati</taxon>
        <taxon>Bacillota</taxon>
        <taxon>Bacilli</taxon>
        <taxon>Bacillales</taxon>
        <taxon>Paenibacillaceae</taxon>
        <taxon>Paenibacillus</taxon>
    </lineage>
</organism>
<keyword evidence="10" id="KW-1185">Reference proteome</keyword>
<evidence type="ECO:0000313" key="9">
    <source>
        <dbReference type="EMBL" id="OXM86085.1"/>
    </source>
</evidence>
<evidence type="ECO:0000256" key="6">
    <source>
        <dbReference type="ARBA" id="ARBA00023014"/>
    </source>
</evidence>
<dbReference type="InterPro" id="IPR015422">
    <property type="entry name" value="PyrdxlP-dep_Trfase_small"/>
</dbReference>
<dbReference type="InterPro" id="IPR020578">
    <property type="entry name" value="Aminotrans_V_PyrdxlP_BS"/>
</dbReference>
<proteinExistence type="inferred from homology"/>
<comment type="caution">
    <text evidence="9">The sequence shown here is derived from an EMBL/GenBank/DDBJ whole genome shotgun (WGS) entry which is preliminary data.</text>
</comment>
<dbReference type="Gene3D" id="1.10.260.50">
    <property type="match status" value="1"/>
</dbReference>
<dbReference type="PANTHER" id="PTHR11601">
    <property type="entry name" value="CYSTEINE DESULFURYLASE FAMILY MEMBER"/>
    <property type="match status" value="1"/>
</dbReference>